<name>A0A9W6B200_9LACO</name>
<reference evidence="1" key="2">
    <citation type="journal article" date="2023" name="PLoS ONE">
        <title>Philodulcilactobacillus myokoensis gen. nov., sp. nov., a fructophilic, acidophilic, and agar-phobic lactic acid bacterium isolated from fermented vegetable extracts.</title>
        <authorList>
            <person name="Kouya T."/>
            <person name="Ishiyama Y."/>
            <person name="Ohashi S."/>
            <person name="Kumakubo R."/>
            <person name="Yamazaki T."/>
            <person name="Otaki T."/>
        </authorList>
    </citation>
    <scope>NUCLEOTIDE SEQUENCE</scope>
    <source>
        <strain evidence="1">WR16-4</strain>
    </source>
</reference>
<organism evidence="1 2">
    <name type="scientific">Philodulcilactobacillus myokoensis</name>
    <dbReference type="NCBI Taxonomy" id="2929573"/>
    <lineage>
        <taxon>Bacteria</taxon>
        <taxon>Bacillati</taxon>
        <taxon>Bacillota</taxon>
        <taxon>Bacilli</taxon>
        <taxon>Lactobacillales</taxon>
        <taxon>Lactobacillaceae</taxon>
        <taxon>Philodulcilactobacillus</taxon>
    </lineage>
</organism>
<gene>
    <name evidence="1" type="ORF">WR164_14190</name>
</gene>
<sequence length="87" mass="10110">MIYVNIISNINSSKIIKLNNDCDAFTILSLIFKGNFGIIVCLNLLKNIISSISWSMKKEGNNEIRTFEVNIFHQLIYYFCCEYANYI</sequence>
<proteinExistence type="predicted"/>
<comment type="caution">
    <text evidence="1">The sequence shown here is derived from an EMBL/GenBank/DDBJ whole genome shotgun (WGS) entry which is preliminary data.</text>
</comment>
<evidence type="ECO:0000313" key="2">
    <source>
        <dbReference type="Proteomes" id="UP001144204"/>
    </source>
</evidence>
<evidence type="ECO:0000313" key="1">
    <source>
        <dbReference type="EMBL" id="GLB47440.1"/>
    </source>
</evidence>
<dbReference type="EMBL" id="BRPL01000004">
    <property type="protein sequence ID" value="GLB47440.1"/>
    <property type="molecule type" value="Genomic_DNA"/>
</dbReference>
<accession>A0A9W6B200</accession>
<dbReference type="Proteomes" id="UP001144204">
    <property type="component" value="Unassembled WGS sequence"/>
</dbReference>
<dbReference type="AlphaFoldDB" id="A0A9W6B200"/>
<protein>
    <submittedName>
        <fullName evidence="1">Uncharacterized protein</fullName>
    </submittedName>
</protein>
<keyword evidence="2" id="KW-1185">Reference proteome</keyword>
<reference evidence="1" key="1">
    <citation type="submission" date="2022-07" db="EMBL/GenBank/DDBJ databases">
        <authorList>
            <person name="Kouya T."/>
            <person name="Ishiyama Y."/>
        </authorList>
    </citation>
    <scope>NUCLEOTIDE SEQUENCE</scope>
    <source>
        <strain evidence="1">WR16-4</strain>
    </source>
</reference>